<dbReference type="Proteomes" id="UP001157006">
    <property type="component" value="Chromosome 3"/>
</dbReference>
<name>A0AAV1A0V9_VICFA</name>
<evidence type="ECO:0000313" key="2">
    <source>
        <dbReference type="Proteomes" id="UP001157006"/>
    </source>
</evidence>
<organism evidence="1 2">
    <name type="scientific">Vicia faba</name>
    <name type="common">Broad bean</name>
    <name type="synonym">Faba vulgaris</name>
    <dbReference type="NCBI Taxonomy" id="3906"/>
    <lineage>
        <taxon>Eukaryota</taxon>
        <taxon>Viridiplantae</taxon>
        <taxon>Streptophyta</taxon>
        <taxon>Embryophyta</taxon>
        <taxon>Tracheophyta</taxon>
        <taxon>Spermatophyta</taxon>
        <taxon>Magnoliopsida</taxon>
        <taxon>eudicotyledons</taxon>
        <taxon>Gunneridae</taxon>
        <taxon>Pentapetalae</taxon>
        <taxon>rosids</taxon>
        <taxon>fabids</taxon>
        <taxon>Fabales</taxon>
        <taxon>Fabaceae</taxon>
        <taxon>Papilionoideae</taxon>
        <taxon>50 kb inversion clade</taxon>
        <taxon>NPAAA clade</taxon>
        <taxon>Hologalegina</taxon>
        <taxon>IRL clade</taxon>
        <taxon>Fabeae</taxon>
        <taxon>Vicia</taxon>
    </lineage>
</organism>
<keyword evidence="2" id="KW-1185">Reference proteome</keyword>
<reference evidence="1 2" key="1">
    <citation type="submission" date="2023-01" db="EMBL/GenBank/DDBJ databases">
        <authorList>
            <person name="Kreplak J."/>
        </authorList>
    </citation>
    <scope>NUCLEOTIDE SEQUENCE [LARGE SCALE GENOMIC DNA]</scope>
</reference>
<sequence length="105" mass="11691">MHKTMLHRNSNRDERIAAHEFFLTLTACSTVIPILTDGGFYGCGISESNGYVECIGYQSESQDEQTLVFAASAYGHTLLELTSGHIVIDINDEKLRLDVLNMHTN</sequence>
<proteinExistence type="predicted"/>
<protein>
    <submittedName>
        <fullName evidence="1">Uncharacterized protein</fullName>
    </submittedName>
</protein>
<evidence type="ECO:0000313" key="1">
    <source>
        <dbReference type="EMBL" id="CAI8604091.1"/>
    </source>
</evidence>
<accession>A0AAV1A0V9</accession>
<dbReference type="AlphaFoldDB" id="A0AAV1A0V9"/>
<dbReference type="EMBL" id="OX451738">
    <property type="protein sequence ID" value="CAI8604091.1"/>
    <property type="molecule type" value="Genomic_DNA"/>
</dbReference>
<gene>
    <name evidence="1" type="ORF">VFH_III116480</name>
</gene>